<sequence length="64" mass="7362">MILRLMLLKPIVSIPKAYSPAEQVEIYMVYNALTGERREPNGCQACLNTVLSRLKKEIRTIERV</sequence>
<dbReference type="EMBL" id="LR796619">
    <property type="protein sequence ID" value="CAB4154608.1"/>
    <property type="molecule type" value="Genomic_DNA"/>
</dbReference>
<dbReference type="EMBL" id="LR796289">
    <property type="protein sequence ID" value="CAB4134688.1"/>
    <property type="molecule type" value="Genomic_DNA"/>
</dbReference>
<evidence type="ECO:0000313" key="2">
    <source>
        <dbReference type="EMBL" id="CAB4154608.1"/>
    </source>
</evidence>
<reference evidence="2" key="1">
    <citation type="submission" date="2020-04" db="EMBL/GenBank/DDBJ databases">
        <authorList>
            <person name="Chiriac C."/>
            <person name="Salcher M."/>
            <person name="Ghai R."/>
            <person name="Kavagutti S V."/>
        </authorList>
    </citation>
    <scope>NUCLEOTIDE SEQUENCE</scope>
</reference>
<protein>
    <submittedName>
        <fullName evidence="2">Uncharacterized protein</fullName>
    </submittedName>
</protein>
<proteinExistence type="predicted"/>
<name>A0A6J5NC79_9CAUD</name>
<organism evidence="2">
    <name type="scientific">uncultured Caudovirales phage</name>
    <dbReference type="NCBI Taxonomy" id="2100421"/>
    <lineage>
        <taxon>Viruses</taxon>
        <taxon>Duplodnaviria</taxon>
        <taxon>Heunggongvirae</taxon>
        <taxon>Uroviricota</taxon>
        <taxon>Caudoviricetes</taxon>
        <taxon>Peduoviridae</taxon>
        <taxon>Maltschvirus</taxon>
        <taxon>Maltschvirus maltsch</taxon>
    </lineage>
</organism>
<gene>
    <name evidence="1" type="ORF">UFOVP282_20</name>
    <name evidence="2" type="ORF">UFOVP643_15</name>
</gene>
<evidence type="ECO:0000313" key="1">
    <source>
        <dbReference type="EMBL" id="CAB4134688.1"/>
    </source>
</evidence>
<accession>A0A6J5NC79</accession>